<dbReference type="GO" id="GO:0005615">
    <property type="term" value="C:extracellular space"/>
    <property type="evidence" value="ECO:0007669"/>
    <property type="project" value="TreeGrafter"/>
</dbReference>
<gene>
    <name evidence="1" type="primary">AVEN_255361_1</name>
    <name evidence="1" type="ORF">TNCT_349931</name>
</gene>
<feature type="non-terminal residue" evidence="1">
    <location>
        <position position="1"/>
    </location>
</feature>
<dbReference type="AlphaFoldDB" id="A0A8X6EWA4"/>
<comment type="caution">
    <text evidence="1">The sequence shown here is derived from an EMBL/GenBank/DDBJ whole genome shotgun (WGS) entry which is preliminary data.</text>
</comment>
<dbReference type="EMBL" id="BMAO01000005">
    <property type="protein sequence ID" value="GFQ63775.1"/>
    <property type="molecule type" value="Genomic_DNA"/>
</dbReference>
<dbReference type="OrthoDB" id="6086925at2759"/>
<evidence type="ECO:0000313" key="1">
    <source>
        <dbReference type="EMBL" id="GFQ63775.1"/>
    </source>
</evidence>
<proteinExistence type="predicted"/>
<accession>A0A8X6EWA4</accession>
<reference evidence="1" key="1">
    <citation type="submission" date="2020-07" db="EMBL/GenBank/DDBJ databases">
        <title>Multicomponent nature underlies the extraordinary mechanical properties of spider dragline silk.</title>
        <authorList>
            <person name="Kono N."/>
            <person name="Nakamura H."/>
            <person name="Mori M."/>
            <person name="Yoshida Y."/>
            <person name="Ohtoshi R."/>
            <person name="Malay A.D."/>
            <person name="Moran D.A.P."/>
            <person name="Tomita M."/>
            <person name="Numata K."/>
            <person name="Arakawa K."/>
        </authorList>
    </citation>
    <scope>NUCLEOTIDE SEQUENCE</scope>
</reference>
<dbReference type="PANTHER" id="PTHR24024:SF18">
    <property type="entry name" value="SHORT-CHAIN COLLAGEN C4-LIKE"/>
    <property type="match status" value="1"/>
</dbReference>
<dbReference type="Proteomes" id="UP000887116">
    <property type="component" value="Unassembled WGS sequence"/>
</dbReference>
<organism evidence="1 2">
    <name type="scientific">Trichonephila clavata</name>
    <name type="common">Joro spider</name>
    <name type="synonym">Nephila clavata</name>
    <dbReference type="NCBI Taxonomy" id="2740835"/>
    <lineage>
        <taxon>Eukaryota</taxon>
        <taxon>Metazoa</taxon>
        <taxon>Ecdysozoa</taxon>
        <taxon>Arthropoda</taxon>
        <taxon>Chelicerata</taxon>
        <taxon>Arachnida</taxon>
        <taxon>Araneae</taxon>
        <taxon>Araneomorphae</taxon>
        <taxon>Entelegynae</taxon>
        <taxon>Araneoidea</taxon>
        <taxon>Nephilidae</taxon>
        <taxon>Trichonephila</taxon>
    </lineage>
</organism>
<protein>
    <submittedName>
        <fullName evidence="1">Uncharacterized protein</fullName>
    </submittedName>
</protein>
<sequence length="204" mass="22649">YAEHPELQPRIGGAQYIRWGQTKCSNPETEPTVVGVMATSEIIQDGGSSQFLCSPLDPTIVDPTTYFPGYPGDIEVEDNLKVCPIRYIGELKRFKSMFMKQIACVRCRAGLRTTVLVKAADKTCPSDKWTKEYEGYLMAPGQTSNKGEYVCMDKDMIQPVGEVKFGNPDNSHWPEIQEVAIECGSLPCKPYDANKPIPCVVCTI</sequence>
<name>A0A8X6EWA4_TRICU</name>
<dbReference type="InterPro" id="IPR051077">
    <property type="entry name" value="Ca-dependent_lectin"/>
</dbReference>
<evidence type="ECO:0000313" key="2">
    <source>
        <dbReference type="Proteomes" id="UP000887116"/>
    </source>
</evidence>
<dbReference type="PANTHER" id="PTHR24024">
    <property type="entry name" value="PULMONARY SURFACTANT-ASSOCIATED PROTEIN A"/>
    <property type="match status" value="1"/>
</dbReference>
<keyword evidence="2" id="KW-1185">Reference proteome</keyword>